<feature type="region of interest" description="Disordered" evidence="1">
    <location>
        <begin position="1"/>
        <end position="52"/>
    </location>
</feature>
<protein>
    <recommendedName>
        <fullName evidence="4">DUF883 domain-containing protein</fullName>
    </recommendedName>
</protein>
<sequence>MLPYNEGRSTMADNNSADAPKTRRRAVPSASDIDVGTGSSSSQKTASSESVATGTFAKVKAQAAGLVDEAAEVARSAATTGKDKAADALGGLSKLAEDAAKAVDDRLGGNYGDYARRASTTVSDFATSLQSKDVDAIIADTKAFVRKSPVVAIGAAAAVGFLLTRLIKIGSSDRDA</sequence>
<gene>
    <name evidence="2" type="ORF">D3Y57_05860</name>
</gene>
<name>A0A494TJK0_SPHPE</name>
<evidence type="ECO:0000313" key="2">
    <source>
        <dbReference type="EMBL" id="AYJ85588.1"/>
    </source>
</evidence>
<keyword evidence="3" id="KW-1185">Reference proteome</keyword>
<proteinExistence type="predicted"/>
<dbReference type="OrthoDB" id="7426580at2"/>
<evidence type="ECO:0000256" key="1">
    <source>
        <dbReference type="SAM" id="MobiDB-lite"/>
    </source>
</evidence>
<organism evidence="2 3">
    <name type="scientific">Sphingomonas paeninsulae</name>
    <dbReference type="NCBI Taxonomy" id="2319844"/>
    <lineage>
        <taxon>Bacteria</taxon>
        <taxon>Pseudomonadati</taxon>
        <taxon>Pseudomonadota</taxon>
        <taxon>Alphaproteobacteria</taxon>
        <taxon>Sphingomonadales</taxon>
        <taxon>Sphingomonadaceae</taxon>
        <taxon>Sphingomonas</taxon>
    </lineage>
</organism>
<reference evidence="2 3" key="1">
    <citation type="submission" date="2018-09" db="EMBL/GenBank/DDBJ databases">
        <title>Sphingomonas peninsula sp. nov., isolated from fildes peninsula, Antarctic soil.</title>
        <authorList>
            <person name="Yingchao G."/>
        </authorList>
    </citation>
    <scope>NUCLEOTIDE SEQUENCE [LARGE SCALE GENOMIC DNA]</scope>
    <source>
        <strain evidence="2 3">YZ-8</strain>
    </source>
</reference>
<evidence type="ECO:0000313" key="3">
    <source>
        <dbReference type="Proteomes" id="UP000276254"/>
    </source>
</evidence>
<feature type="compositionally biased region" description="Low complexity" evidence="1">
    <location>
        <begin position="39"/>
        <end position="50"/>
    </location>
</feature>
<dbReference type="KEGG" id="spha:D3Y57_05860"/>
<dbReference type="AlphaFoldDB" id="A0A494TJK0"/>
<evidence type="ECO:0008006" key="4">
    <source>
        <dbReference type="Google" id="ProtNLM"/>
    </source>
</evidence>
<accession>A0A494TJK0</accession>
<dbReference type="EMBL" id="CP032829">
    <property type="protein sequence ID" value="AYJ85588.1"/>
    <property type="molecule type" value="Genomic_DNA"/>
</dbReference>
<feature type="compositionally biased region" description="Polar residues" evidence="1">
    <location>
        <begin position="7"/>
        <end position="17"/>
    </location>
</feature>
<dbReference type="Proteomes" id="UP000276254">
    <property type="component" value="Chromosome"/>
</dbReference>